<feature type="compositionally biased region" description="Basic and acidic residues" evidence="1">
    <location>
        <begin position="483"/>
        <end position="496"/>
    </location>
</feature>
<feature type="compositionally biased region" description="Basic and acidic residues" evidence="1">
    <location>
        <begin position="566"/>
        <end position="584"/>
    </location>
</feature>
<comment type="caution">
    <text evidence="2">The sequence shown here is derived from an EMBL/GenBank/DDBJ whole genome shotgun (WGS) entry which is preliminary data.</text>
</comment>
<accession>A0A8X8BJY9</accession>
<feature type="compositionally biased region" description="Basic and acidic residues" evidence="1">
    <location>
        <begin position="547"/>
        <end position="558"/>
    </location>
</feature>
<protein>
    <submittedName>
        <fullName evidence="2">LIMA1 protein</fullName>
    </submittedName>
</protein>
<reference evidence="2 3" key="1">
    <citation type="journal article" date="2021" name="Cell">
        <title>Tracing the genetic footprints of vertebrate landing in non-teleost ray-finned fishes.</title>
        <authorList>
            <person name="Bi X."/>
            <person name="Wang K."/>
            <person name="Yang L."/>
            <person name="Pan H."/>
            <person name="Jiang H."/>
            <person name="Wei Q."/>
            <person name="Fang M."/>
            <person name="Yu H."/>
            <person name="Zhu C."/>
            <person name="Cai Y."/>
            <person name="He Y."/>
            <person name="Gan X."/>
            <person name="Zeng H."/>
            <person name="Yu D."/>
            <person name="Zhu Y."/>
            <person name="Jiang H."/>
            <person name="Qiu Q."/>
            <person name="Yang H."/>
            <person name="Zhang Y.E."/>
            <person name="Wang W."/>
            <person name="Zhu M."/>
            <person name="He S."/>
            <person name="Zhang G."/>
        </authorList>
    </citation>
    <scope>NUCLEOTIDE SEQUENCE [LARGE SCALE GENOMIC DNA]</scope>
    <source>
        <strain evidence="2">Bchr_013</strain>
    </source>
</reference>
<dbReference type="EMBL" id="JAATIS010007298">
    <property type="protein sequence ID" value="KAG2458231.1"/>
    <property type="molecule type" value="Genomic_DNA"/>
</dbReference>
<proteinExistence type="predicted"/>
<feature type="region of interest" description="Disordered" evidence="1">
    <location>
        <begin position="44"/>
        <end position="67"/>
    </location>
</feature>
<sequence>MHNYAAMSGDLYCILHYQQLPQQKENSDEGIGYKRHTDLWLQKTETQPVGKRSDQTAACKDTKQETRLSEVKDLVQQRSTSTSASAQKLELPIEPAKKFISSKPLRFSWPPSKEDDALENKMHTKPEKNIKVIPEFEKSMSVSPRNLRKFYEEKSHSEKDIVNKKIFPSQSFKTSDKQLASPVSSTENNKLELSTATLTRSPGKTTLDTAVESKKSINVLAKVASFQGGETTHINRIPENNKEQIVHSASTKLTKLISVFSESPALSSEVYSKAGTGNKKSLSSDTYQKRIDDLGSCRVDMEAMELNTQEALITESTNTYINEDLTTPVAIKLTEYLSGLTEDTDKAKLDLPPEPDLPAYKDEADHGNAEKSMDTSDIVLKTEGNADGYKYQKSNAENLSDDLGHMINEPTLNGHVKDTSIKVTTEHIKEGPFEQSSEMSNLAMNLNEVKTELDHSLVNEVECQAPSVEQGNEEIPVSSNSKKKNDSKSHIRKESWSKSTGPGKNALSKLLSSIGKDNSDKNGQVNIQKTESKSKSPLSKLFLSSPEKGKEEKKKEAESVISQETSSKEDQEKQQSSKIDEKSGQSDASKACPDQLVDENDVKNIQSTHNSEITNSQPAMEVNIIQNATSESASYECSEKIENEKMNSPVSDQINIMSDFNDLQEMAGSTVSITSNPFGSPKLFSSEEECDDSSKPTEIVLSNSVEEQSVSISGLIKNIPDAGQSQAKNGTESSDNGSTQAGLEVSASEMDPTKIITQNNDQNFDNPSMAPSQKSTSTDNYGISNAPSNPFDSHPLSKGYQPLESEGNPFDVSKPFSAVADDTFDIFNTTPQGSSPETKAEIFSENITDLNLLADHSVPSIQDDIFAVEDFLGTTGFRTENETQATVMNCDDIFSLDPSTESKPASLDPSGMIFSGDLFGSESLISEIPQQPNLENDFDHLFPPISSEPNDSMMIPKPNIDNQWFDDLLG</sequence>
<evidence type="ECO:0000256" key="1">
    <source>
        <dbReference type="SAM" id="MobiDB-lite"/>
    </source>
</evidence>
<feature type="region of interest" description="Disordered" evidence="1">
    <location>
        <begin position="465"/>
        <end position="620"/>
    </location>
</feature>
<feature type="non-terminal residue" evidence="2">
    <location>
        <position position="1"/>
    </location>
</feature>
<feature type="non-terminal residue" evidence="2">
    <location>
        <position position="970"/>
    </location>
</feature>
<feature type="compositionally biased region" description="Polar residues" evidence="1">
    <location>
        <begin position="757"/>
        <end position="791"/>
    </location>
</feature>
<keyword evidence="3" id="KW-1185">Reference proteome</keyword>
<organism evidence="2 3">
    <name type="scientific">Polypterus senegalus</name>
    <name type="common">Senegal bichir</name>
    <dbReference type="NCBI Taxonomy" id="55291"/>
    <lineage>
        <taxon>Eukaryota</taxon>
        <taxon>Metazoa</taxon>
        <taxon>Chordata</taxon>
        <taxon>Craniata</taxon>
        <taxon>Vertebrata</taxon>
        <taxon>Euteleostomi</taxon>
        <taxon>Actinopterygii</taxon>
        <taxon>Polypteriformes</taxon>
        <taxon>Polypteridae</taxon>
        <taxon>Polypterus</taxon>
    </lineage>
</organism>
<evidence type="ECO:0000313" key="3">
    <source>
        <dbReference type="Proteomes" id="UP000886611"/>
    </source>
</evidence>
<gene>
    <name evidence="2" type="primary">Lima1_1</name>
    <name evidence="2" type="ORF">GTO96_0018248</name>
</gene>
<feature type="region of interest" description="Disordered" evidence="1">
    <location>
        <begin position="757"/>
        <end position="811"/>
    </location>
</feature>
<feature type="region of interest" description="Disordered" evidence="1">
    <location>
        <begin position="345"/>
        <end position="372"/>
    </location>
</feature>
<feature type="compositionally biased region" description="Polar residues" evidence="1">
    <location>
        <begin position="723"/>
        <end position="741"/>
    </location>
</feature>
<name>A0A8X8BJY9_POLSE</name>
<feature type="compositionally biased region" description="Polar residues" evidence="1">
    <location>
        <begin position="603"/>
        <end position="620"/>
    </location>
</feature>
<feature type="compositionally biased region" description="Basic and acidic residues" evidence="1">
    <location>
        <begin position="359"/>
        <end position="372"/>
    </location>
</feature>
<feature type="region of interest" description="Disordered" evidence="1">
    <location>
        <begin position="721"/>
        <end position="741"/>
    </location>
</feature>
<feature type="compositionally biased region" description="Low complexity" evidence="1">
    <location>
        <begin position="535"/>
        <end position="546"/>
    </location>
</feature>
<dbReference type="Proteomes" id="UP000886611">
    <property type="component" value="Unassembled WGS sequence"/>
</dbReference>
<dbReference type="AlphaFoldDB" id="A0A8X8BJY9"/>
<evidence type="ECO:0000313" key="2">
    <source>
        <dbReference type="EMBL" id="KAG2458231.1"/>
    </source>
</evidence>